<feature type="non-terminal residue" evidence="1">
    <location>
        <position position="1"/>
    </location>
</feature>
<accession>X1U0V2</accession>
<proteinExistence type="predicted"/>
<sequence length="67" mass="7781">ALYVEIALRQKITIGTVAYWVKKLGLKRSGQRGQKKESFSAEEKYIIGKMIETHRGREQLLYILRGE</sequence>
<organism evidence="1">
    <name type="scientific">marine sediment metagenome</name>
    <dbReference type="NCBI Taxonomy" id="412755"/>
    <lineage>
        <taxon>unclassified sequences</taxon>
        <taxon>metagenomes</taxon>
        <taxon>ecological metagenomes</taxon>
    </lineage>
</organism>
<evidence type="ECO:0000313" key="1">
    <source>
        <dbReference type="EMBL" id="GAJ11183.1"/>
    </source>
</evidence>
<comment type="caution">
    <text evidence="1">The sequence shown here is derived from an EMBL/GenBank/DDBJ whole genome shotgun (WGS) entry which is preliminary data.</text>
</comment>
<reference evidence="1" key="1">
    <citation type="journal article" date="2014" name="Front. Microbiol.">
        <title>High frequency of phylogenetically diverse reductive dehalogenase-homologous genes in deep subseafloor sedimentary metagenomes.</title>
        <authorList>
            <person name="Kawai M."/>
            <person name="Futagami T."/>
            <person name="Toyoda A."/>
            <person name="Takaki Y."/>
            <person name="Nishi S."/>
            <person name="Hori S."/>
            <person name="Arai W."/>
            <person name="Tsubouchi T."/>
            <person name="Morono Y."/>
            <person name="Uchiyama I."/>
            <person name="Ito T."/>
            <person name="Fujiyama A."/>
            <person name="Inagaki F."/>
            <person name="Takami H."/>
        </authorList>
    </citation>
    <scope>NUCLEOTIDE SEQUENCE</scope>
    <source>
        <strain evidence="1">Expedition CK06-06</strain>
    </source>
</reference>
<protein>
    <submittedName>
        <fullName evidence="1">Uncharacterized protein</fullName>
    </submittedName>
</protein>
<gene>
    <name evidence="1" type="ORF">S12H4_54552</name>
</gene>
<name>X1U0V2_9ZZZZ</name>
<dbReference type="AlphaFoldDB" id="X1U0V2"/>
<dbReference type="EMBL" id="BARW01034885">
    <property type="protein sequence ID" value="GAJ11183.1"/>
    <property type="molecule type" value="Genomic_DNA"/>
</dbReference>